<sequence>MIPTRPLLTFSTLLARTVSADRGFTHPHRLHVDGFATWRREPDAICFRPARSRCKACDATGLVDSGASVNVLPFRLGCELGLDWDQQTTPIQLSGNLADRDARSVLLAVDIVNLPPVDLVFAWSQRNGVPLIFGQTNFFMQFDVCFFRTRGFFTVSPHDDG</sequence>
<gene>
    <name evidence="1" type="ORF">Q31b_58510</name>
</gene>
<protein>
    <recommendedName>
        <fullName evidence="3">Peptidase A2 domain-containing protein</fullName>
    </recommendedName>
</protein>
<dbReference type="GO" id="GO:0004190">
    <property type="term" value="F:aspartic-type endopeptidase activity"/>
    <property type="evidence" value="ECO:0007669"/>
    <property type="project" value="InterPro"/>
</dbReference>
<dbReference type="GO" id="GO:0006508">
    <property type="term" value="P:proteolysis"/>
    <property type="evidence" value="ECO:0007669"/>
    <property type="project" value="InterPro"/>
</dbReference>
<evidence type="ECO:0008006" key="3">
    <source>
        <dbReference type="Google" id="ProtNLM"/>
    </source>
</evidence>
<dbReference type="InterPro" id="IPR001969">
    <property type="entry name" value="Aspartic_peptidase_AS"/>
</dbReference>
<dbReference type="AlphaFoldDB" id="A0A5C6D9Y9"/>
<organism evidence="1 2">
    <name type="scientific">Novipirellula aureliae</name>
    <dbReference type="NCBI Taxonomy" id="2527966"/>
    <lineage>
        <taxon>Bacteria</taxon>
        <taxon>Pseudomonadati</taxon>
        <taxon>Planctomycetota</taxon>
        <taxon>Planctomycetia</taxon>
        <taxon>Pirellulales</taxon>
        <taxon>Pirellulaceae</taxon>
        <taxon>Novipirellula</taxon>
    </lineage>
</organism>
<dbReference type="PROSITE" id="PS00141">
    <property type="entry name" value="ASP_PROTEASE"/>
    <property type="match status" value="1"/>
</dbReference>
<reference evidence="1 2" key="1">
    <citation type="submission" date="2019-02" db="EMBL/GenBank/DDBJ databases">
        <title>Deep-cultivation of Planctomycetes and their phenomic and genomic characterization uncovers novel biology.</title>
        <authorList>
            <person name="Wiegand S."/>
            <person name="Jogler M."/>
            <person name="Boedeker C."/>
            <person name="Pinto D."/>
            <person name="Vollmers J."/>
            <person name="Rivas-Marin E."/>
            <person name="Kohn T."/>
            <person name="Peeters S.H."/>
            <person name="Heuer A."/>
            <person name="Rast P."/>
            <person name="Oberbeckmann S."/>
            <person name="Bunk B."/>
            <person name="Jeske O."/>
            <person name="Meyerdierks A."/>
            <person name="Storesund J.E."/>
            <person name="Kallscheuer N."/>
            <person name="Luecker S."/>
            <person name="Lage O.M."/>
            <person name="Pohl T."/>
            <person name="Merkel B.J."/>
            <person name="Hornburger P."/>
            <person name="Mueller R.-W."/>
            <person name="Bruemmer F."/>
            <person name="Labrenz M."/>
            <person name="Spormann A.M."/>
            <person name="Op Den Camp H."/>
            <person name="Overmann J."/>
            <person name="Amann R."/>
            <person name="Jetten M.S.M."/>
            <person name="Mascher T."/>
            <person name="Medema M.H."/>
            <person name="Devos D.P."/>
            <person name="Kaster A.-K."/>
            <person name="Ovreas L."/>
            <person name="Rohde M."/>
            <person name="Galperin M.Y."/>
            <person name="Jogler C."/>
        </authorList>
    </citation>
    <scope>NUCLEOTIDE SEQUENCE [LARGE SCALE GENOMIC DNA]</scope>
    <source>
        <strain evidence="1 2">Q31b</strain>
    </source>
</reference>
<name>A0A5C6D9Y9_9BACT</name>
<keyword evidence="2" id="KW-1185">Reference proteome</keyword>
<evidence type="ECO:0000313" key="1">
    <source>
        <dbReference type="EMBL" id="TWU32056.1"/>
    </source>
</evidence>
<dbReference type="Proteomes" id="UP000315471">
    <property type="component" value="Unassembled WGS sequence"/>
</dbReference>
<accession>A0A5C6D9Y9</accession>
<dbReference type="EMBL" id="SJPY01000024">
    <property type="protein sequence ID" value="TWU32056.1"/>
    <property type="molecule type" value="Genomic_DNA"/>
</dbReference>
<comment type="caution">
    <text evidence="1">The sequence shown here is derived from an EMBL/GenBank/DDBJ whole genome shotgun (WGS) entry which is preliminary data.</text>
</comment>
<evidence type="ECO:0000313" key="2">
    <source>
        <dbReference type="Proteomes" id="UP000315471"/>
    </source>
</evidence>
<proteinExistence type="predicted"/>